<organism evidence="1 2">
    <name type="scientific">Plesiocystis pacifica SIR-1</name>
    <dbReference type="NCBI Taxonomy" id="391625"/>
    <lineage>
        <taxon>Bacteria</taxon>
        <taxon>Pseudomonadati</taxon>
        <taxon>Myxococcota</taxon>
        <taxon>Polyangia</taxon>
        <taxon>Nannocystales</taxon>
        <taxon>Nannocystaceae</taxon>
        <taxon>Plesiocystis</taxon>
    </lineage>
</organism>
<evidence type="ECO:0000313" key="1">
    <source>
        <dbReference type="EMBL" id="EDM74146.1"/>
    </source>
</evidence>
<dbReference type="AlphaFoldDB" id="A6GIZ0"/>
<dbReference type="Proteomes" id="UP000005801">
    <property type="component" value="Unassembled WGS sequence"/>
</dbReference>
<evidence type="ECO:0000313" key="2">
    <source>
        <dbReference type="Proteomes" id="UP000005801"/>
    </source>
</evidence>
<comment type="caution">
    <text evidence="1">The sequence shown here is derived from an EMBL/GenBank/DDBJ whole genome shotgun (WGS) entry which is preliminary data.</text>
</comment>
<name>A6GIZ0_9BACT</name>
<accession>A6GIZ0</accession>
<dbReference type="EMBL" id="ABCS01000146">
    <property type="protein sequence ID" value="EDM74146.1"/>
    <property type="molecule type" value="Genomic_DNA"/>
</dbReference>
<protein>
    <submittedName>
        <fullName evidence="1">Uncharacterized protein</fullName>
    </submittedName>
</protein>
<reference evidence="1 2" key="1">
    <citation type="submission" date="2007-06" db="EMBL/GenBank/DDBJ databases">
        <authorList>
            <person name="Shimkets L."/>
            <person name="Ferriera S."/>
            <person name="Johnson J."/>
            <person name="Kravitz S."/>
            <person name="Beeson K."/>
            <person name="Sutton G."/>
            <person name="Rogers Y.-H."/>
            <person name="Friedman R."/>
            <person name="Frazier M."/>
            <person name="Venter J.C."/>
        </authorList>
    </citation>
    <scope>NUCLEOTIDE SEQUENCE [LARGE SCALE GENOMIC DNA]</scope>
    <source>
        <strain evidence="1 2">SIR-1</strain>
    </source>
</reference>
<sequence length="42" mass="4851">MQASAETSKQAQTRVRRWERAITRLMFQPSLAGFNDRLGVLE</sequence>
<gene>
    <name evidence="1" type="ORF">PPSIR1_39085</name>
</gene>
<proteinExistence type="predicted"/>
<keyword evidence="2" id="KW-1185">Reference proteome</keyword>